<evidence type="ECO:0000313" key="3">
    <source>
        <dbReference type="Proteomes" id="UP000254889"/>
    </source>
</evidence>
<proteinExistence type="predicted"/>
<sequence length="127" mass="14131">MTSSKKGISAHQLSRMLGLTYKSAWFLAHRIREAMRPTEFTPMGGDGETVENDETIIGKVEGAPKRITRGGSQHRNIVLTLVERGGAARSFHVDGNCRHAHSDHPHEHRARKHAAYRSGVLVSRAQR</sequence>
<dbReference type="Proteomes" id="UP000254889">
    <property type="component" value="Chromosome"/>
</dbReference>
<dbReference type="EMBL" id="CP031417">
    <property type="protein sequence ID" value="AXK82251.1"/>
    <property type="molecule type" value="Genomic_DNA"/>
</dbReference>
<keyword evidence="3" id="KW-1185">Reference proteome</keyword>
<gene>
    <name evidence="2" type="ORF">DW352_18015</name>
</gene>
<accession>A0A345ZZA4</accession>
<dbReference type="AlphaFoldDB" id="A0A345ZZA4"/>
<evidence type="ECO:0008006" key="4">
    <source>
        <dbReference type="Google" id="ProtNLM"/>
    </source>
</evidence>
<name>A0A345ZZA4_9HYPH</name>
<protein>
    <recommendedName>
        <fullName evidence="4">IS1595 family transposase</fullName>
    </recommendedName>
</protein>
<evidence type="ECO:0000256" key="1">
    <source>
        <dbReference type="SAM" id="MobiDB-lite"/>
    </source>
</evidence>
<organism evidence="2 3">
    <name type="scientific">Pseudolabrys taiwanensis</name>
    <dbReference type="NCBI Taxonomy" id="331696"/>
    <lineage>
        <taxon>Bacteria</taxon>
        <taxon>Pseudomonadati</taxon>
        <taxon>Pseudomonadota</taxon>
        <taxon>Alphaproteobacteria</taxon>
        <taxon>Hyphomicrobiales</taxon>
        <taxon>Xanthobacteraceae</taxon>
        <taxon>Pseudolabrys</taxon>
    </lineage>
</organism>
<evidence type="ECO:0000313" key="2">
    <source>
        <dbReference type="EMBL" id="AXK82251.1"/>
    </source>
</evidence>
<dbReference type="OrthoDB" id="271821at2"/>
<dbReference type="KEGG" id="ptaw:DW352_18015"/>
<feature type="region of interest" description="Disordered" evidence="1">
    <location>
        <begin position="100"/>
        <end position="127"/>
    </location>
</feature>
<reference evidence="2 3" key="1">
    <citation type="submission" date="2018-07" db="EMBL/GenBank/DDBJ databases">
        <authorList>
            <person name="Quirk P.G."/>
            <person name="Krulwich T.A."/>
        </authorList>
    </citation>
    <scope>NUCLEOTIDE SEQUENCE [LARGE SCALE GENOMIC DNA]</scope>
    <source>
        <strain evidence="2 3">CC-BB4</strain>
    </source>
</reference>